<protein>
    <submittedName>
        <fullName evidence="2">Uncharacterized protein</fullName>
    </submittedName>
</protein>
<feature type="transmembrane region" description="Helical" evidence="1">
    <location>
        <begin position="45"/>
        <end position="66"/>
    </location>
</feature>
<accession>A0A1M5N784</accession>
<dbReference type="Proteomes" id="UP000184226">
    <property type="component" value="Unassembled WGS sequence"/>
</dbReference>
<dbReference type="OrthoDB" id="6197657at2"/>
<evidence type="ECO:0000256" key="1">
    <source>
        <dbReference type="SAM" id="Phobius"/>
    </source>
</evidence>
<evidence type="ECO:0000313" key="2">
    <source>
        <dbReference type="EMBL" id="SHG85039.1"/>
    </source>
</evidence>
<keyword evidence="1" id="KW-0472">Membrane</keyword>
<proteinExistence type="predicted"/>
<keyword evidence="3" id="KW-1185">Reference proteome</keyword>
<organism evidence="2 3">
    <name type="scientific">Pollutimonas bauzanensis</name>
    <dbReference type="NCBI Taxonomy" id="658167"/>
    <lineage>
        <taxon>Bacteria</taxon>
        <taxon>Pseudomonadati</taxon>
        <taxon>Pseudomonadota</taxon>
        <taxon>Betaproteobacteria</taxon>
        <taxon>Burkholderiales</taxon>
        <taxon>Alcaligenaceae</taxon>
        <taxon>Pollutimonas</taxon>
    </lineage>
</organism>
<evidence type="ECO:0000313" key="3">
    <source>
        <dbReference type="Proteomes" id="UP000184226"/>
    </source>
</evidence>
<reference evidence="2 3" key="1">
    <citation type="submission" date="2016-11" db="EMBL/GenBank/DDBJ databases">
        <authorList>
            <person name="Jaros S."/>
            <person name="Januszkiewicz K."/>
            <person name="Wedrychowicz H."/>
        </authorList>
    </citation>
    <scope>NUCLEOTIDE SEQUENCE [LARGE SCALE GENOMIC DNA]</scope>
    <source>
        <strain evidence="2 3">CGMCC 1.10190</strain>
    </source>
</reference>
<dbReference type="RefSeq" id="WP_073101408.1">
    <property type="nucleotide sequence ID" value="NZ_FQXE01000001.1"/>
</dbReference>
<dbReference type="EMBL" id="FQXE01000001">
    <property type="protein sequence ID" value="SHG85039.1"/>
    <property type="molecule type" value="Genomic_DNA"/>
</dbReference>
<name>A0A1M5N784_9BURK</name>
<gene>
    <name evidence="2" type="ORF">SAMN04488135_101420</name>
</gene>
<sequence length="82" mass="9198">MKWRALMWVLWPSFLIAGATSATVFALVDPLDIKFLGYIQVSRQLAYAVGFFLFWMMAAMSSALTLHMAPRGPLVDEFGDPI</sequence>
<dbReference type="AlphaFoldDB" id="A0A1M5N784"/>
<keyword evidence="1" id="KW-0812">Transmembrane</keyword>
<dbReference type="STRING" id="658167.SAMN04488135_101420"/>
<keyword evidence="1" id="KW-1133">Transmembrane helix</keyword>